<evidence type="ECO:0000313" key="1">
    <source>
        <dbReference type="EMBL" id="GAX87223.1"/>
    </source>
</evidence>
<comment type="caution">
    <text evidence="1">The sequence shown here is derived from an EMBL/GenBank/DDBJ whole genome shotgun (WGS) entry which is preliminary data.</text>
</comment>
<dbReference type="AlphaFoldDB" id="A0A292YCQ9"/>
<organism evidence="1 2">
    <name type="scientific">Lebetimonas natsushimae</name>
    <dbReference type="NCBI Taxonomy" id="1936991"/>
    <lineage>
        <taxon>Bacteria</taxon>
        <taxon>Pseudomonadati</taxon>
        <taxon>Campylobacterota</taxon>
        <taxon>Epsilonproteobacteria</taxon>
        <taxon>Nautiliales</taxon>
        <taxon>Nautiliaceae</taxon>
        <taxon>Lebetimonas</taxon>
    </lineage>
</organism>
<gene>
    <name evidence="1" type="ORF">LNAT_P0518</name>
</gene>
<accession>A0A292YCQ9</accession>
<dbReference type="Proteomes" id="UP000217944">
    <property type="component" value="Unassembled WGS sequence"/>
</dbReference>
<evidence type="ECO:0000313" key="2">
    <source>
        <dbReference type="Proteomes" id="UP000217944"/>
    </source>
</evidence>
<sequence length="82" mass="9833">MKYLNKLKAAVINEDIEKLKELIKEEISFSSIDEAKEINFYIKMAVNILEKEKEKLSSEMQKIKKLQKFNFENKKDLFNFKI</sequence>
<keyword evidence="2" id="KW-1185">Reference proteome</keyword>
<dbReference type="EMBL" id="BDME01000001">
    <property type="protein sequence ID" value="GAX87223.1"/>
    <property type="molecule type" value="Genomic_DNA"/>
</dbReference>
<proteinExistence type="predicted"/>
<dbReference type="RefSeq" id="WP_096258371.1">
    <property type="nucleotide sequence ID" value="NZ_BDME01000001.1"/>
</dbReference>
<reference evidence="1 2" key="1">
    <citation type="journal article" date="2017" name="Syst. Appl. Microbiol.">
        <title>Lebetimonas natsushimae sp. nov., a novel strictly anaerobic, moderately thermophilic chemoautotroph isolated from a deep-sea hydrothermal vent polychaete nest in the Mid-Okinawa Trough.</title>
        <authorList>
            <person name="Nagata R."/>
            <person name="Takaki Y."/>
            <person name="Tame A."/>
            <person name="Nunoura T."/>
            <person name="Muto H."/>
            <person name="Mino S."/>
            <person name="Sawayama S."/>
            <person name="Takai K."/>
            <person name="Nakagawa S."/>
        </authorList>
    </citation>
    <scope>NUCLEOTIDE SEQUENCE [LARGE SCALE GENOMIC DNA]</scope>
    <source>
        <strain evidence="1 2">HS1857</strain>
    </source>
</reference>
<name>A0A292YCQ9_9BACT</name>
<protein>
    <submittedName>
        <fullName evidence="1">Uncharacterized protein</fullName>
    </submittedName>
</protein>